<feature type="region of interest" description="Disordered" evidence="5">
    <location>
        <begin position="336"/>
        <end position="361"/>
    </location>
</feature>
<keyword evidence="4" id="KW-0175">Coiled coil</keyword>
<sequence length="361" mass="39357">MTIDLTRPPGGPYTPPADVPAMVLLVDDQTIVAEAVRRALVDEEGIDFHYCPRSDDAMATAIETRPTVILQDLVMPGTDGLSLVKAYRTNPATRDVPIIVLSTQEEPTIKSAAFAAGANDYLVKLPDRIELVARVRYHSRSYMNLLQRDEAYRALRQSQQQLLEANLELRRLTHSDGLTGLSNRRYLDEYLAAEWRRGTRERSELSLLMIDVDNFKLYNDTYGHVSGDSVLKQIASTIERCLGQSGDLAARFGGEEFAVVMPATSPGAARLLGEKIRLAVEALRLRHAQSSTGNTVTISIGGASIVPMPGLPTTLLIEAADRALYRAKHEGKNRVEIDATPTTPGPGGFGGFGGFGAPRID</sequence>
<dbReference type="SUPFAM" id="SSF55073">
    <property type="entry name" value="Nucleotide cyclase"/>
    <property type="match status" value="1"/>
</dbReference>
<feature type="domain" description="Response regulatory" evidence="6">
    <location>
        <begin position="22"/>
        <end position="139"/>
    </location>
</feature>
<dbReference type="Gene3D" id="3.30.70.270">
    <property type="match status" value="1"/>
</dbReference>
<dbReference type="GO" id="GO:0000160">
    <property type="term" value="P:phosphorelay signal transduction system"/>
    <property type="evidence" value="ECO:0007669"/>
    <property type="project" value="InterPro"/>
</dbReference>
<evidence type="ECO:0000256" key="3">
    <source>
        <dbReference type="PROSITE-ProRule" id="PRU00169"/>
    </source>
</evidence>
<dbReference type="AlphaFoldDB" id="A0A6P2T117"/>
<dbReference type="EMBL" id="CABVQC010000102">
    <property type="protein sequence ID" value="VWC52100.1"/>
    <property type="molecule type" value="Genomic_DNA"/>
</dbReference>
<keyword evidence="3" id="KW-0597">Phosphoprotein</keyword>
<protein>
    <recommendedName>
        <fullName evidence="1">diguanylate cyclase</fullName>
        <ecNumber evidence="1">2.7.7.65</ecNumber>
    </recommendedName>
</protein>
<dbReference type="Pfam" id="PF00990">
    <property type="entry name" value="GGDEF"/>
    <property type="match status" value="1"/>
</dbReference>
<dbReference type="NCBIfam" id="TIGR00254">
    <property type="entry name" value="GGDEF"/>
    <property type="match status" value="1"/>
</dbReference>
<dbReference type="InterPro" id="IPR029787">
    <property type="entry name" value="Nucleotide_cyclase"/>
</dbReference>
<accession>A0A6P2T117</accession>
<dbReference type="GO" id="GO:0043709">
    <property type="term" value="P:cell adhesion involved in single-species biofilm formation"/>
    <property type="evidence" value="ECO:0007669"/>
    <property type="project" value="TreeGrafter"/>
</dbReference>
<comment type="catalytic activity">
    <reaction evidence="2">
        <text>2 GTP = 3',3'-c-di-GMP + 2 diphosphate</text>
        <dbReference type="Rhea" id="RHEA:24898"/>
        <dbReference type="ChEBI" id="CHEBI:33019"/>
        <dbReference type="ChEBI" id="CHEBI:37565"/>
        <dbReference type="ChEBI" id="CHEBI:58805"/>
        <dbReference type="EC" id="2.7.7.65"/>
    </reaction>
</comment>
<dbReference type="Pfam" id="PF00072">
    <property type="entry name" value="Response_reg"/>
    <property type="match status" value="1"/>
</dbReference>
<dbReference type="InterPro" id="IPR043128">
    <property type="entry name" value="Rev_trsase/Diguanyl_cyclase"/>
</dbReference>
<dbReference type="CDD" id="cd01949">
    <property type="entry name" value="GGDEF"/>
    <property type="match status" value="1"/>
</dbReference>
<organism evidence="8 9">
    <name type="scientific">Burkholderia aenigmatica</name>
    <dbReference type="NCBI Taxonomy" id="2015348"/>
    <lineage>
        <taxon>Bacteria</taxon>
        <taxon>Pseudomonadati</taxon>
        <taxon>Pseudomonadota</taxon>
        <taxon>Betaproteobacteria</taxon>
        <taxon>Burkholderiales</taxon>
        <taxon>Burkholderiaceae</taxon>
        <taxon>Burkholderia</taxon>
        <taxon>Burkholderia cepacia complex</taxon>
    </lineage>
</organism>
<evidence type="ECO:0000313" key="8">
    <source>
        <dbReference type="EMBL" id="VWC52100.1"/>
    </source>
</evidence>
<evidence type="ECO:0000259" key="7">
    <source>
        <dbReference type="PROSITE" id="PS50887"/>
    </source>
</evidence>
<dbReference type="InterPro" id="IPR000160">
    <property type="entry name" value="GGDEF_dom"/>
</dbReference>
<dbReference type="InterPro" id="IPR001789">
    <property type="entry name" value="Sig_transdc_resp-reg_receiver"/>
</dbReference>
<feature type="compositionally biased region" description="Gly residues" evidence="5">
    <location>
        <begin position="345"/>
        <end position="361"/>
    </location>
</feature>
<dbReference type="PROSITE" id="PS50110">
    <property type="entry name" value="RESPONSE_REGULATORY"/>
    <property type="match status" value="1"/>
</dbReference>
<dbReference type="RefSeq" id="WP_175026465.1">
    <property type="nucleotide sequence ID" value="NZ_CABVQC010000102.1"/>
</dbReference>
<gene>
    <name evidence="8" type="ORF">BLA13014_07920</name>
</gene>
<feature type="modified residue" description="4-aspartylphosphate" evidence="3">
    <location>
        <position position="72"/>
    </location>
</feature>
<evidence type="ECO:0000259" key="6">
    <source>
        <dbReference type="PROSITE" id="PS50110"/>
    </source>
</evidence>
<dbReference type="EC" id="2.7.7.65" evidence="1"/>
<dbReference type="PANTHER" id="PTHR45138">
    <property type="entry name" value="REGULATORY COMPONENTS OF SENSORY TRANSDUCTION SYSTEM"/>
    <property type="match status" value="1"/>
</dbReference>
<reference evidence="8 9" key="1">
    <citation type="submission" date="2019-09" db="EMBL/GenBank/DDBJ databases">
        <authorList>
            <person name="Depoorter E."/>
        </authorList>
    </citation>
    <scope>NUCLEOTIDE SEQUENCE [LARGE SCALE GENOMIC DNA]</scope>
    <source>
        <strain evidence="8">LMG 13014</strain>
    </source>
</reference>
<evidence type="ECO:0000256" key="4">
    <source>
        <dbReference type="SAM" id="Coils"/>
    </source>
</evidence>
<dbReference type="PANTHER" id="PTHR45138:SF9">
    <property type="entry name" value="DIGUANYLATE CYCLASE DGCM-RELATED"/>
    <property type="match status" value="1"/>
</dbReference>
<dbReference type="SMART" id="SM00267">
    <property type="entry name" value="GGDEF"/>
    <property type="match status" value="1"/>
</dbReference>
<evidence type="ECO:0000256" key="5">
    <source>
        <dbReference type="SAM" id="MobiDB-lite"/>
    </source>
</evidence>
<feature type="coiled-coil region" evidence="4">
    <location>
        <begin position="148"/>
        <end position="175"/>
    </location>
</feature>
<dbReference type="FunFam" id="3.30.70.270:FF:000001">
    <property type="entry name" value="Diguanylate cyclase domain protein"/>
    <property type="match status" value="1"/>
</dbReference>
<dbReference type="SUPFAM" id="SSF52172">
    <property type="entry name" value="CheY-like"/>
    <property type="match status" value="1"/>
</dbReference>
<dbReference type="PROSITE" id="PS50887">
    <property type="entry name" value="GGDEF"/>
    <property type="match status" value="1"/>
</dbReference>
<evidence type="ECO:0000313" key="9">
    <source>
        <dbReference type="Proteomes" id="UP000494261"/>
    </source>
</evidence>
<dbReference type="InterPro" id="IPR050469">
    <property type="entry name" value="Diguanylate_Cyclase"/>
</dbReference>
<dbReference type="GO" id="GO:0052621">
    <property type="term" value="F:diguanylate cyclase activity"/>
    <property type="evidence" value="ECO:0007669"/>
    <property type="project" value="UniProtKB-EC"/>
</dbReference>
<feature type="domain" description="GGDEF" evidence="7">
    <location>
        <begin position="203"/>
        <end position="340"/>
    </location>
</feature>
<name>A0A6P2T117_9BURK</name>
<dbReference type="SMART" id="SM00448">
    <property type="entry name" value="REC"/>
    <property type="match status" value="1"/>
</dbReference>
<dbReference type="GO" id="GO:1902201">
    <property type="term" value="P:negative regulation of bacterial-type flagellum-dependent cell motility"/>
    <property type="evidence" value="ECO:0007669"/>
    <property type="project" value="TreeGrafter"/>
</dbReference>
<dbReference type="Proteomes" id="UP000494261">
    <property type="component" value="Unassembled WGS sequence"/>
</dbReference>
<evidence type="ECO:0000256" key="1">
    <source>
        <dbReference type="ARBA" id="ARBA00012528"/>
    </source>
</evidence>
<dbReference type="Gene3D" id="3.40.50.2300">
    <property type="match status" value="1"/>
</dbReference>
<proteinExistence type="predicted"/>
<dbReference type="InterPro" id="IPR011006">
    <property type="entry name" value="CheY-like_superfamily"/>
</dbReference>
<dbReference type="GO" id="GO:0005886">
    <property type="term" value="C:plasma membrane"/>
    <property type="evidence" value="ECO:0007669"/>
    <property type="project" value="TreeGrafter"/>
</dbReference>
<evidence type="ECO:0000256" key="2">
    <source>
        <dbReference type="ARBA" id="ARBA00034247"/>
    </source>
</evidence>